<protein>
    <submittedName>
        <fullName evidence="3">Uncharacterized protein</fullName>
    </submittedName>
</protein>
<accession>A0A9P0JS43</accession>
<dbReference type="PANTHER" id="PTHR11857:SF48">
    <property type="entry name" value="GENERAL ODORANT-BINDING PROTEIN 57C-RELATED"/>
    <property type="match status" value="1"/>
</dbReference>
<evidence type="ECO:0000256" key="1">
    <source>
        <dbReference type="ARBA" id="ARBA00022729"/>
    </source>
</evidence>
<reference evidence="3" key="1">
    <citation type="submission" date="2022-03" db="EMBL/GenBank/DDBJ databases">
        <authorList>
            <person name="Sayadi A."/>
        </authorList>
    </citation>
    <scope>NUCLEOTIDE SEQUENCE</scope>
</reference>
<dbReference type="Proteomes" id="UP001152888">
    <property type="component" value="Unassembled WGS sequence"/>
</dbReference>
<feature type="signal peptide" evidence="2">
    <location>
        <begin position="1"/>
        <end position="19"/>
    </location>
</feature>
<keyword evidence="1 2" id="KW-0732">Signal</keyword>
<dbReference type="GO" id="GO:0005549">
    <property type="term" value="F:odorant binding"/>
    <property type="evidence" value="ECO:0007669"/>
    <property type="project" value="InterPro"/>
</dbReference>
<dbReference type="GO" id="GO:0007608">
    <property type="term" value="P:sensory perception of smell"/>
    <property type="evidence" value="ECO:0007669"/>
    <property type="project" value="TreeGrafter"/>
</dbReference>
<dbReference type="EMBL" id="CAKOFQ010006681">
    <property type="protein sequence ID" value="CAH1959189.1"/>
    <property type="molecule type" value="Genomic_DNA"/>
</dbReference>
<feature type="chain" id="PRO_5040419539" evidence="2">
    <location>
        <begin position="20"/>
        <end position="158"/>
    </location>
</feature>
<dbReference type="GO" id="GO:0005615">
    <property type="term" value="C:extracellular space"/>
    <property type="evidence" value="ECO:0007669"/>
    <property type="project" value="TreeGrafter"/>
</dbReference>
<dbReference type="Gene3D" id="1.10.238.20">
    <property type="entry name" value="Pheromone/general odorant binding protein domain"/>
    <property type="match status" value="1"/>
</dbReference>
<proteinExistence type="predicted"/>
<dbReference type="OrthoDB" id="6621861at2759"/>
<dbReference type="InterPro" id="IPR036728">
    <property type="entry name" value="PBP_GOBP_sf"/>
</dbReference>
<sequence>MSSQSFLMCLILLSVSCEALGFTAEGISTDIRFIKTCNLTSPISMTTMNEFLFHKKLANGESSAFKCFLHCLFAKYGWMDDEGGFLLHDIKVTLEEAEVEIDSLEFILYTCTAMNSVDKCQRAYTFTHCFWQKIAEMQPTEDQLFYNIDDVMRKKKKK</sequence>
<dbReference type="CDD" id="cd23992">
    <property type="entry name" value="PBP_GOBP"/>
    <property type="match status" value="1"/>
</dbReference>
<dbReference type="Pfam" id="PF01395">
    <property type="entry name" value="PBP_GOBP"/>
    <property type="match status" value="1"/>
</dbReference>
<name>A0A9P0JS43_ACAOB</name>
<dbReference type="SMART" id="SM00708">
    <property type="entry name" value="PhBP"/>
    <property type="match status" value="1"/>
</dbReference>
<dbReference type="SUPFAM" id="SSF47565">
    <property type="entry name" value="Insect pheromone/odorant-binding proteins"/>
    <property type="match status" value="1"/>
</dbReference>
<organism evidence="3 4">
    <name type="scientific">Acanthoscelides obtectus</name>
    <name type="common">Bean weevil</name>
    <name type="synonym">Bruchus obtectus</name>
    <dbReference type="NCBI Taxonomy" id="200917"/>
    <lineage>
        <taxon>Eukaryota</taxon>
        <taxon>Metazoa</taxon>
        <taxon>Ecdysozoa</taxon>
        <taxon>Arthropoda</taxon>
        <taxon>Hexapoda</taxon>
        <taxon>Insecta</taxon>
        <taxon>Pterygota</taxon>
        <taxon>Neoptera</taxon>
        <taxon>Endopterygota</taxon>
        <taxon>Coleoptera</taxon>
        <taxon>Polyphaga</taxon>
        <taxon>Cucujiformia</taxon>
        <taxon>Chrysomeloidea</taxon>
        <taxon>Chrysomelidae</taxon>
        <taxon>Bruchinae</taxon>
        <taxon>Bruchini</taxon>
        <taxon>Acanthoscelides</taxon>
    </lineage>
</organism>
<evidence type="ECO:0000313" key="4">
    <source>
        <dbReference type="Proteomes" id="UP001152888"/>
    </source>
</evidence>
<keyword evidence="4" id="KW-1185">Reference proteome</keyword>
<dbReference type="AlphaFoldDB" id="A0A9P0JS43"/>
<dbReference type="InterPro" id="IPR006170">
    <property type="entry name" value="PBP/GOBP"/>
</dbReference>
<dbReference type="PANTHER" id="PTHR11857">
    <property type="entry name" value="ODORANT BINDING PROTEIN-RELATED"/>
    <property type="match status" value="1"/>
</dbReference>
<gene>
    <name evidence="3" type="ORF">ACAOBT_LOCUS3055</name>
</gene>
<evidence type="ECO:0000256" key="2">
    <source>
        <dbReference type="SAM" id="SignalP"/>
    </source>
</evidence>
<comment type="caution">
    <text evidence="3">The sequence shown here is derived from an EMBL/GenBank/DDBJ whole genome shotgun (WGS) entry which is preliminary data.</text>
</comment>
<evidence type="ECO:0000313" key="3">
    <source>
        <dbReference type="EMBL" id="CAH1959189.1"/>
    </source>
</evidence>